<proteinExistence type="predicted"/>
<feature type="non-terminal residue" evidence="1">
    <location>
        <position position="1"/>
    </location>
</feature>
<evidence type="ECO:0000313" key="1">
    <source>
        <dbReference type="EMBL" id="EKM29368.1"/>
    </source>
</evidence>
<dbReference type="Gene3D" id="2.180.10.10">
    <property type="entry name" value="RHS repeat-associated core"/>
    <property type="match status" value="1"/>
</dbReference>
<dbReference type="Proteomes" id="UP000008367">
    <property type="component" value="Unassembled WGS sequence"/>
</dbReference>
<protein>
    <submittedName>
        <fullName evidence="1">Peptidase C39, bacteriocin processing domain protein</fullName>
    </submittedName>
</protein>
<accession>A0A454CSH5</accession>
<dbReference type="AlphaFoldDB" id="A0A454CSH5"/>
<reference evidence="1 2" key="1">
    <citation type="submission" date="2012-10" db="EMBL/GenBank/DDBJ databases">
        <title>Genome sequence of Vibrio Cholerae HENC-02.</title>
        <authorList>
            <person name="Eppinger M."/>
            <person name="Hasan N.A."/>
            <person name="Sengamalay N."/>
            <person name="Hine E."/>
            <person name="Su Q."/>
            <person name="Daugherty S.C."/>
            <person name="Young S."/>
            <person name="Sadzewicz L."/>
            <person name="Tallon L."/>
            <person name="Cebula T.A."/>
            <person name="Ravel J."/>
            <person name="Colwell R.R."/>
        </authorList>
    </citation>
    <scope>NUCLEOTIDE SEQUENCE [LARGE SCALE GENOMIC DNA]</scope>
    <source>
        <strain evidence="1 2">HENC-02</strain>
    </source>
</reference>
<dbReference type="EMBL" id="AJSR01002124">
    <property type="protein sequence ID" value="EKM29368.1"/>
    <property type="molecule type" value="Genomic_DNA"/>
</dbReference>
<sequence length="116" mass="13230">DNVQYREQFAYAHDHMLAQYQLYKDKALVEEKQFVRYGLVELQQRNAQGEVVQEYAWDKSAPGGIGGLLVAKTNNDVYTYIYNHLGHVQKVLNSSGQVVESYQYTPYGQVEGGSFS</sequence>
<comment type="caution">
    <text evidence="1">The sequence shown here is derived from an EMBL/GenBank/DDBJ whole genome shotgun (WGS) entry which is preliminary data.</text>
</comment>
<evidence type="ECO:0000313" key="2">
    <source>
        <dbReference type="Proteomes" id="UP000008367"/>
    </source>
</evidence>
<organism evidence="1 2">
    <name type="scientific">Vibrio harveyi</name>
    <name type="common">Beneckea harveyi</name>
    <dbReference type="NCBI Taxonomy" id="669"/>
    <lineage>
        <taxon>Bacteria</taxon>
        <taxon>Pseudomonadati</taxon>
        <taxon>Pseudomonadota</taxon>
        <taxon>Gammaproteobacteria</taxon>
        <taxon>Vibrionales</taxon>
        <taxon>Vibrionaceae</taxon>
        <taxon>Vibrio</taxon>
    </lineage>
</organism>
<feature type="non-terminal residue" evidence="1">
    <location>
        <position position="116"/>
    </location>
</feature>
<name>A0A454CSH5_VIBHA</name>
<gene>
    <name evidence="1" type="ORF">VCHENC02_4816</name>
</gene>